<gene>
    <name evidence="3" type="ORF">BA70_13920</name>
</gene>
<dbReference type="Proteomes" id="UP000028091">
    <property type="component" value="Unassembled WGS sequence"/>
</dbReference>
<dbReference type="PRINTS" id="PR00598">
    <property type="entry name" value="HTHMARR"/>
</dbReference>
<reference evidence="3 4" key="1">
    <citation type="submission" date="2012-09" db="EMBL/GenBank/DDBJ databases">
        <title>Genome Sequence of Bacillus sp. DW5-4.</title>
        <authorList>
            <person name="Lai Q."/>
            <person name="Liu Y."/>
            <person name="Shao Z."/>
        </authorList>
    </citation>
    <scope>NUCLEOTIDE SEQUENCE [LARGE SCALE GENOMIC DNA]</scope>
    <source>
        <strain evidence="3 4">DW5-4</strain>
    </source>
</reference>
<dbReference type="EMBL" id="JOTP01000004">
    <property type="protein sequence ID" value="KEP27422.1"/>
    <property type="molecule type" value="Genomic_DNA"/>
</dbReference>
<feature type="domain" description="HTH marR-type" evidence="2">
    <location>
        <begin position="4"/>
        <end position="139"/>
    </location>
</feature>
<protein>
    <submittedName>
        <fullName evidence="3">MarR family transcriptional regulator</fullName>
    </submittedName>
</protein>
<dbReference type="PANTHER" id="PTHR33164">
    <property type="entry name" value="TRANSCRIPTIONAL REGULATOR, MARR FAMILY"/>
    <property type="match status" value="1"/>
</dbReference>
<dbReference type="InterPro" id="IPR036390">
    <property type="entry name" value="WH_DNA-bd_sf"/>
</dbReference>
<dbReference type="InterPro" id="IPR000835">
    <property type="entry name" value="HTH_MarR-typ"/>
</dbReference>
<evidence type="ECO:0000313" key="3">
    <source>
        <dbReference type="EMBL" id="KEP27422.1"/>
    </source>
</evidence>
<dbReference type="Gene3D" id="1.10.10.10">
    <property type="entry name" value="Winged helix-like DNA-binding domain superfamily/Winged helix DNA-binding domain"/>
    <property type="match status" value="1"/>
</dbReference>
<evidence type="ECO:0000259" key="2">
    <source>
        <dbReference type="PROSITE" id="PS50995"/>
    </source>
</evidence>
<dbReference type="OrthoDB" id="288929at2"/>
<accession>A0A081LDU6</accession>
<dbReference type="GO" id="GO:0003677">
    <property type="term" value="F:DNA binding"/>
    <property type="evidence" value="ECO:0007669"/>
    <property type="project" value="UniProtKB-KW"/>
</dbReference>
<dbReference type="Pfam" id="PF01047">
    <property type="entry name" value="MarR"/>
    <property type="match status" value="1"/>
</dbReference>
<proteinExistence type="predicted"/>
<keyword evidence="1" id="KW-0238">DNA-binding</keyword>
<name>A0A081LDU6_9BACI</name>
<sequence length="143" mass="17148">MEQRKQMMYEMDTLLRTVFKQIRYEINSLLDNELSRNEFLILNLLREHGAKKVTEFASILGVSASHITAVTDTLVEKGWITRIRSKEDRRIIKIHLTDKGKEITEHFEKKKTEYFMERFESFDDEELKTMIKLFKKLDKSQKD</sequence>
<evidence type="ECO:0000313" key="4">
    <source>
        <dbReference type="Proteomes" id="UP000028091"/>
    </source>
</evidence>
<dbReference type="SMART" id="SM00347">
    <property type="entry name" value="HTH_MARR"/>
    <property type="match status" value="1"/>
</dbReference>
<organism evidence="3 4">
    <name type="scientific">Bacillus zhangzhouensis</name>
    <dbReference type="NCBI Taxonomy" id="1178540"/>
    <lineage>
        <taxon>Bacteria</taxon>
        <taxon>Bacillati</taxon>
        <taxon>Bacillota</taxon>
        <taxon>Bacilli</taxon>
        <taxon>Bacillales</taxon>
        <taxon>Bacillaceae</taxon>
        <taxon>Bacillus</taxon>
    </lineage>
</organism>
<dbReference type="RefSeq" id="WP_034319138.1">
    <property type="nucleotide sequence ID" value="NZ_JAVIKA010000003.1"/>
</dbReference>
<keyword evidence="4" id="KW-1185">Reference proteome</keyword>
<dbReference type="GO" id="GO:0003700">
    <property type="term" value="F:DNA-binding transcription factor activity"/>
    <property type="evidence" value="ECO:0007669"/>
    <property type="project" value="InterPro"/>
</dbReference>
<dbReference type="eggNOG" id="COG1846">
    <property type="taxonomic scope" value="Bacteria"/>
</dbReference>
<dbReference type="AlphaFoldDB" id="A0A081LDU6"/>
<comment type="caution">
    <text evidence="3">The sequence shown here is derived from an EMBL/GenBank/DDBJ whole genome shotgun (WGS) entry which is preliminary data.</text>
</comment>
<dbReference type="SUPFAM" id="SSF46785">
    <property type="entry name" value="Winged helix' DNA-binding domain"/>
    <property type="match status" value="1"/>
</dbReference>
<dbReference type="PROSITE" id="PS50995">
    <property type="entry name" value="HTH_MARR_2"/>
    <property type="match status" value="1"/>
</dbReference>
<dbReference type="InterPro" id="IPR036388">
    <property type="entry name" value="WH-like_DNA-bd_sf"/>
</dbReference>
<dbReference type="PANTHER" id="PTHR33164:SF67">
    <property type="entry name" value="TRANSCRIPTIONAL REGULATOR, MARR FAMILY"/>
    <property type="match status" value="1"/>
</dbReference>
<dbReference type="GO" id="GO:0006950">
    <property type="term" value="P:response to stress"/>
    <property type="evidence" value="ECO:0007669"/>
    <property type="project" value="TreeGrafter"/>
</dbReference>
<evidence type="ECO:0000256" key="1">
    <source>
        <dbReference type="ARBA" id="ARBA00023125"/>
    </source>
</evidence>
<dbReference type="InterPro" id="IPR039422">
    <property type="entry name" value="MarR/SlyA-like"/>
</dbReference>